<accession>A0A0D0KM84</accession>
<dbReference type="OrthoDB" id="8374159at2"/>
<name>A0A0D0KM84_AGRTU</name>
<evidence type="ECO:0000256" key="1">
    <source>
        <dbReference type="SAM" id="SignalP"/>
    </source>
</evidence>
<keyword evidence="1" id="KW-0732">Signal</keyword>
<reference evidence="2 3" key="1">
    <citation type="submission" date="2014-12" db="EMBL/GenBank/DDBJ databases">
        <title>16Stimator: statistical estimation of ribosomal gene copy numbers from draft genome assemblies.</title>
        <authorList>
            <person name="Perisin M.A."/>
            <person name="Vetter M."/>
            <person name="Gilbert J.A."/>
            <person name="Bergelson J."/>
        </authorList>
    </citation>
    <scope>NUCLEOTIDE SEQUENCE [LARGE SCALE GENOMIC DNA]</scope>
    <source>
        <strain evidence="2 3">MEJ076</strain>
    </source>
</reference>
<dbReference type="EMBL" id="JXQV01000030">
    <property type="protein sequence ID" value="KIP99156.1"/>
    <property type="molecule type" value="Genomic_DNA"/>
</dbReference>
<dbReference type="AlphaFoldDB" id="A0A0D0KM84"/>
<comment type="caution">
    <text evidence="2">The sequence shown here is derived from an EMBL/GenBank/DDBJ whole genome shotgun (WGS) entry which is preliminary data.</text>
</comment>
<evidence type="ECO:0000313" key="2">
    <source>
        <dbReference type="EMBL" id="KIP99156.1"/>
    </source>
</evidence>
<proteinExistence type="predicted"/>
<organism evidence="2 3">
    <name type="scientific">Agrobacterium tumefaciens</name>
    <dbReference type="NCBI Taxonomy" id="358"/>
    <lineage>
        <taxon>Bacteria</taxon>
        <taxon>Pseudomonadati</taxon>
        <taxon>Pseudomonadota</taxon>
        <taxon>Alphaproteobacteria</taxon>
        <taxon>Hyphomicrobiales</taxon>
        <taxon>Rhizobiaceae</taxon>
        <taxon>Rhizobium/Agrobacterium group</taxon>
        <taxon>Agrobacterium</taxon>
        <taxon>Agrobacterium tumefaciens complex</taxon>
    </lineage>
</organism>
<dbReference type="Proteomes" id="UP000035017">
    <property type="component" value="Unassembled WGS sequence"/>
</dbReference>
<evidence type="ECO:0000313" key="3">
    <source>
        <dbReference type="Proteomes" id="UP000035017"/>
    </source>
</evidence>
<protein>
    <submittedName>
        <fullName evidence="2">Uncharacterized protein</fullName>
    </submittedName>
</protein>
<gene>
    <name evidence="2" type="ORF">RU07_21125</name>
</gene>
<feature type="signal peptide" evidence="1">
    <location>
        <begin position="1"/>
        <end position="20"/>
    </location>
</feature>
<sequence length="82" mass="8768">MKPILIIVATIGFSASAAMADSLLTKNVDVSFPVDREFKTASIATPTDPAEKPIKILRKTDRLPGLTETATASPQAALQRMQ</sequence>
<feature type="chain" id="PRO_5002214687" evidence="1">
    <location>
        <begin position="21"/>
        <end position="82"/>
    </location>
</feature>